<evidence type="ECO:0000313" key="1">
    <source>
        <dbReference type="EMBL" id="CUV16971.1"/>
    </source>
</evidence>
<accession>A0A0S4U3Z4</accession>
<protein>
    <submittedName>
        <fullName evidence="1">Uncharacterized protein</fullName>
    </submittedName>
</protein>
<reference evidence="1" key="1">
    <citation type="submission" date="2015-10" db="EMBL/GenBank/DDBJ databases">
        <authorList>
            <person name="Gilbert D.G."/>
        </authorList>
    </citation>
    <scope>NUCLEOTIDE SEQUENCE</scope>
    <source>
        <strain evidence="1">Phyl III-seqv23</strain>
    </source>
</reference>
<organism evidence="1">
    <name type="scientific">Ralstonia solanacearum</name>
    <name type="common">Pseudomonas solanacearum</name>
    <dbReference type="NCBI Taxonomy" id="305"/>
    <lineage>
        <taxon>Bacteria</taxon>
        <taxon>Pseudomonadati</taxon>
        <taxon>Pseudomonadota</taxon>
        <taxon>Betaproteobacteria</taxon>
        <taxon>Burkholderiales</taxon>
        <taxon>Burkholderiaceae</taxon>
        <taxon>Ralstonia</taxon>
        <taxon>Ralstonia solanacearum species complex</taxon>
    </lineage>
</organism>
<proteinExistence type="predicted"/>
<gene>
    <name evidence="1" type="ORF">PSS4_v1_210012</name>
</gene>
<dbReference type="AlphaFoldDB" id="A0A0S4U3Z4"/>
<name>A0A0S4U3Z4_RALSL</name>
<sequence>MHLIRFEAENKPAIDAPTTAQIRRGIQSLKSYGPSSFASLIGDTGSYVQVAGGRVTCMVERYDAETGRHFRAFHDRPSPVYPDGTILSFGAGNIPMKADEWFLAQQVVELFIAFLQDQPFPEYVRWREVLGLHD</sequence>
<dbReference type="EMBL" id="LN899821">
    <property type="protein sequence ID" value="CUV16971.1"/>
    <property type="molecule type" value="Genomic_DNA"/>
</dbReference>